<organism evidence="8 9">
    <name type="scientific">Candidatus Avibacteroides avistercoris</name>
    <dbReference type="NCBI Taxonomy" id="2840690"/>
    <lineage>
        <taxon>Bacteria</taxon>
        <taxon>Pseudomonadati</taxon>
        <taxon>Bacteroidota</taxon>
        <taxon>Bacteroidia</taxon>
        <taxon>Bacteroidales</taxon>
        <taxon>Bacteroidaceae</taxon>
        <taxon>Bacteroidaceae incertae sedis</taxon>
        <taxon>Candidatus Avibacteroides</taxon>
    </lineage>
</organism>
<evidence type="ECO:0000256" key="1">
    <source>
        <dbReference type="ARBA" id="ARBA00000971"/>
    </source>
</evidence>
<reference evidence="8" key="1">
    <citation type="journal article" date="2021" name="PeerJ">
        <title>Extensive microbial diversity within the chicken gut microbiome revealed by metagenomics and culture.</title>
        <authorList>
            <person name="Gilroy R."/>
            <person name="Ravi A."/>
            <person name="Getino M."/>
            <person name="Pursley I."/>
            <person name="Horton D.L."/>
            <person name="Alikhan N.F."/>
            <person name="Baker D."/>
            <person name="Gharbi K."/>
            <person name="Hall N."/>
            <person name="Watson M."/>
            <person name="Adriaenssens E.M."/>
            <person name="Foster-Nyarko E."/>
            <person name="Jarju S."/>
            <person name="Secka A."/>
            <person name="Antonio M."/>
            <person name="Oren A."/>
            <person name="Chaudhuri R.R."/>
            <person name="La Ragione R."/>
            <person name="Hildebrand F."/>
            <person name="Pallen M.J."/>
        </authorList>
    </citation>
    <scope>NUCLEOTIDE SEQUENCE</scope>
    <source>
        <strain evidence="8">MalCec1-1739</strain>
    </source>
</reference>
<dbReference type="Gene3D" id="3.10.50.40">
    <property type="match status" value="1"/>
</dbReference>
<evidence type="ECO:0000256" key="3">
    <source>
        <dbReference type="ARBA" id="ARBA00023110"/>
    </source>
</evidence>
<dbReference type="FunFam" id="3.10.50.40:FF:000006">
    <property type="entry name" value="Peptidyl-prolyl cis-trans isomerase"/>
    <property type="match status" value="1"/>
</dbReference>
<evidence type="ECO:0000313" key="9">
    <source>
        <dbReference type="Proteomes" id="UP000787625"/>
    </source>
</evidence>
<feature type="domain" description="PPIase FKBP-type" evidence="7">
    <location>
        <begin position="108"/>
        <end position="194"/>
    </location>
</feature>
<dbReference type="GO" id="GO:0003755">
    <property type="term" value="F:peptidyl-prolyl cis-trans isomerase activity"/>
    <property type="evidence" value="ECO:0007669"/>
    <property type="project" value="UniProtKB-UniRule"/>
</dbReference>
<dbReference type="Proteomes" id="UP000787625">
    <property type="component" value="Unassembled WGS sequence"/>
</dbReference>
<evidence type="ECO:0000256" key="6">
    <source>
        <dbReference type="RuleBase" id="RU003915"/>
    </source>
</evidence>
<dbReference type="InterPro" id="IPR001179">
    <property type="entry name" value="PPIase_FKBP_dom"/>
</dbReference>
<dbReference type="PANTHER" id="PTHR43811">
    <property type="entry name" value="FKBP-TYPE PEPTIDYL-PROLYL CIS-TRANS ISOMERASE FKPA"/>
    <property type="match status" value="1"/>
</dbReference>
<dbReference type="PROSITE" id="PS50059">
    <property type="entry name" value="FKBP_PPIASE"/>
    <property type="match status" value="1"/>
</dbReference>
<keyword evidence="4 5" id="KW-0413">Isomerase</keyword>
<evidence type="ECO:0000256" key="5">
    <source>
        <dbReference type="PROSITE-ProRule" id="PRU00277"/>
    </source>
</evidence>
<protein>
    <recommendedName>
        <fullName evidence="6">Peptidyl-prolyl cis-trans isomerase</fullName>
        <ecNumber evidence="6">5.2.1.8</ecNumber>
    </recommendedName>
</protein>
<evidence type="ECO:0000256" key="2">
    <source>
        <dbReference type="ARBA" id="ARBA00006577"/>
    </source>
</evidence>
<sequence length="194" mass="21566">MDKFSYSLGLGIGQNLLSMGAKDLNVEDFSKAITDVLKGNQPEISHAEAKEIVNNYFVELQRKANNENIENGKILLERNKTNPAITTLPSGLQYEVLRQGSGRMPGKNDSVKCHYVGTFINGQVFDSSIARNEPAVFGVTQVIPGWTEALQLMHEGDKWRLYIPYDLAYGERGAGDAIPPYCTLIFEIELLQVI</sequence>
<comment type="similarity">
    <text evidence="2 6">Belongs to the FKBP-type PPIase family.</text>
</comment>
<accession>A0A9D2ZUW4</accession>
<dbReference type="EC" id="5.2.1.8" evidence="6"/>
<keyword evidence="3 5" id="KW-0697">Rotamase</keyword>
<dbReference type="InterPro" id="IPR000774">
    <property type="entry name" value="PPIase_FKBP_N"/>
</dbReference>
<name>A0A9D2ZUW4_9BACT</name>
<dbReference type="PANTHER" id="PTHR43811:SF19">
    <property type="entry name" value="39 KDA FK506-BINDING NUCLEAR PROTEIN"/>
    <property type="match status" value="1"/>
</dbReference>
<dbReference type="Pfam" id="PF01346">
    <property type="entry name" value="FKBP_N"/>
    <property type="match status" value="1"/>
</dbReference>
<dbReference type="AlphaFoldDB" id="A0A9D2ZUW4"/>
<dbReference type="Pfam" id="PF00254">
    <property type="entry name" value="FKBP_C"/>
    <property type="match status" value="1"/>
</dbReference>
<proteinExistence type="inferred from homology"/>
<evidence type="ECO:0000313" key="8">
    <source>
        <dbReference type="EMBL" id="HJD52926.1"/>
    </source>
</evidence>
<evidence type="ECO:0000259" key="7">
    <source>
        <dbReference type="PROSITE" id="PS50059"/>
    </source>
</evidence>
<dbReference type="InterPro" id="IPR036944">
    <property type="entry name" value="PPIase_FKBP_N_sf"/>
</dbReference>
<evidence type="ECO:0000256" key="4">
    <source>
        <dbReference type="ARBA" id="ARBA00023235"/>
    </source>
</evidence>
<comment type="caution">
    <text evidence="8">The sequence shown here is derived from an EMBL/GenBank/DDBJ whole genome shotgun (WGS) entry which is preliminary data.</text>
</comment>
<reference evidence="8" key="2">
    <citation type="submission" date="2021-04" db="EMBL/GenBank/DDBJ databases">
        <authorList>
            <person name="Gilroy R."/>
        </authorList>
    </citation>
    <scope>NUCLEOTIDE SEQUENCE</scope>
    <source>
        <strain evidence="8">MalCec1-1739</strain>
    </source>
</reference>
<dbReference type="Gene3D" id="1.10.287.460">
    <property type="entry name" value="Peptidyl-prolyl cis-trans isomerase, FKBP-type, N-terminal domain"/>
    <property type="match status" value="1"/>
</dbReference>
<dbReference type="SUPFAM" id="SSF54534">
    <property type="entry name" value="FKBP-like"/>
    <property type="match status" value="1"/>
</dbReference>
<dbReference type="GO" id="GO:0006457">
    <property type="term" value="P:protein folding"/>
    <property type="evidence" value="ECO:0007669"/>
    <property type="project" value="InterPro"/>
</dbReference>
<gene>
    <name evidence="8" type="ORF">IAA93_04280</name>
</gene>
<comment type="catalytic activity">
    <reaction evidence="1 5 6">
        <text>[protein]-peptidylproline (omega=180) = [protein]-peptidylproline (omega=0)</text>
        <dbReference type="Rhea" id="RHEA:16237"/>
        <dbReference type="Rhea" id="RHEA-COMP:10747"/>
        <dbReference type="Rhea" id="RHEA-COMP:10748"/>
        <dbReference type="ChEBI" id="CHEBI:83833"/>
        <dbReference type="ChEBI" id="CHEBI:83834"/>
        <dbReference type="EC" id="5.2.1.8"/>
    </reaction>
</comment>
<dbReference type="InterPro" id="IPR046357">
    <property type="entry name" value="PPIase_dom_sf"/>
</dbReference>
<dbReference type="EMBL" id="DWUP01000087">
    <property type="protein sequence ID" value="HJD52926.1"/>
    <property type="molecule type" value="Genomic_DNA"/>
</dbReference>